<keyword evidence="4 9" id="KW-0240">DNA-directed RNA polymerase</keyword>
<dbReference type="Gene3D" id="3.90.940.10">
    <property type="match status" value="1"/>
</dbReference>
<evidence type="ECO:0000256" key="6">
    <source>
        <dbReference type="ARBA" id="ARBA00029924"/>
    </source>
</evidence>
<reference evidence="10" key="1">
    <citation type="journal article" date="2019" name="Int. J. Syst. Evol. Microbiol.">
        <title>The Global Catalogue of Microorganisms (GCM) 10K type strain sequencing project: providing services to taxonomists for standard genome sequencing and annotation.</title>
        <authorList>
            <consortium name="The Broad Institute Genomics Platform"/>
            <consortium name="The Broad Institute Genome Sequencing Center for Infectious Disease"/>
            <person name="Wu L."/>
            <person name="Ma J."/>
        </authorList>
    </citation>
    <scope>NUCLEOTIDE SEQUENCE [LARGE SCALE GENOMIC DNA]</scope>
    <source>
        <strain evidence="10">JCM 18200</strain>
    </source>
</reference>
<keyword evidence="5" id="KW-0804">Transcription</keyword>
<name>A0ABP9ASJ2_9SPHI</name>
<evidence type="ECO:0000256" key="7">
    <source>
        <dbReference type="ARBA" id="ARBA00030998"/>
    </source>
</evidence>
<proteinExistence type="inferred from homology"/>
<keyword evidence="10" id="KW-1185">Reference proteome</keyword>
<evidence type="ECO:0000256" key="4">
    <source>
        <dbReference type="ARBA" id="ARBA00022478"/>
    </source>
</evidence>
<evidence type="ECO:0000313" key="9">
    <source>
        <dbReference type="EMBL" id="GAA4785104.1"/>
    </source>
</evidence>
<gene>
    <name evidence="9" type="ORF">GCM10023231_11140</name>
</gene>
<comment type="similarity">
    <text evidence="1">Belongs to the RNA polymerase subunit omega family.</text>
</comment>
<dbReference type="Proteomes" id="UP001501411">
    <property type="component" value="Unassembled WGS sequence"/>
</dbReference>
<evidence type="ECO:0000256" key="2">
    <source>
        <dbReference type="ARBA" id="ARBA00012418"/>
    </source>
</evidence>
<organism evidence="9 10">
    <name type="scientific">Olivibacter ginsenosidimutans</name>
    <dbReference type="NCBI Taxonomy" id="1176537"/>
    <lineage>
        <taxon>Bacteria</taxon>
        <taxon>Pseudomonadati</taxon>
        <taxon>Bacteroidota</taxon>
        <taxon>Sphingobacteriia</taxon>
        <taxon>Sphingobacteriales</taxon>
        <taxon>Sphingobacteriaceae</taxon>
        <taxon>Olivibacter</taxon>
    </lineage>
</organism>
<dbReference type="EMBL" id="BAABIQ010000005">
    <property type="protein sequence ID" value="GAA4785104.1"/>
    <property type="molecule type" value="Genomic_DNA"/>
</dbReference>
<dbReference type="SUPFAM" id="SSF63562">
    <property type="entry name" value="RPB6/omega subunit-like"/>
    <property type="match status" value="1"/>
</dbReference>
<dbReference type="Pfam" id="PF01192">
    <property type="entry name" value="RNA_pol_Rpb6"/>
    <property type="match status" value="1"/>
</dbReference>
<dbReference type="GO" id="GO:0000428">
    <property type="term" value="C:DNA-directed RNA polymerase complex"/>
    <property type="evidence" value="ECO:0007669"/>
    <property type="project" value="UniProtKB-KW"/>
</dbReference>
<dbReference type="SMART" id="SM01409">
    <property type="entry name" value="RNA_pol_Rpb6"/>
    <property type="match status" value="1"/>
</dbReference>
<comment type="caution">
    <text evidence="9">The sequence shown here is derived from an EMBL/GenBank/DDBJ whole genome shotgun (WGS) entry which is preliminary data.</text>
</comment>
<dbReference type="InterPro" id="IPR036161">
    <property type="entry name" value="RPB6/omega-like_sf"/>
</dbReference>
<comment type="catalytic activity">
    <reaction evidence="8">
        <text>RNA(n) + a ribonucleoside 5'-triphosphate = RNA(n+1) + diphosphate</text>
        <dbReference type="Rhea" id="RHEA:21248"/>
        <dbReference type="Rhea" id="RHEA-COMP:14527"/>
        <dbReference type="Rhea" id="RHEA-COMP:17342"/>
        <dbReference type="ChEBI" id="CHEBI:33019"/>
        <dbReference type="ChEBI" id="CHEBI:61557"/>
        <dbReference type="ChEBI" id="CHEBI:140395"/>
        <dbReference type="EC" id="2.7.7.6"/>
    </reaction>
</comment>
<evidence type="ECO:0000256" key="5">
    <source>
        <dbReference type="ARBA" id="ARBA00023163"/>
    </source>
</evidence>
<sequence length="109" mass="12789">MSNTQKHVIPNSTVTRDLRELDEKTDNIYESIVIIARRANQIASNVKEELHSKLAEFATSNDNLEEVFENREQIEISKHYERMPKPVLIAVDEFLNDKVYFRNPSKEQK</sequence>
<accession>A0ABP9ASJ2</accession>
<protein>
    <recommendedName>
        <fullName evidence="3">DNA-directed RNA polymerase subunit omega</fullName>
        <ecNumber evidence="2">2.7.7.6</ecNumber>
    </recommendedName>
    <alternativeName>
        <fullName evidence="7">RNA polymerase omega subunit</fullName>
    </alternativeName>
    <alternativeName>
        <fullName evidence="6">Transcriptase subunit omega</fullName>
    </alternativeName>
</protein>
<evidence type="ECO:0000256" key="3">
    <source>
        <dbReference type="ARBA" id="ARBA00013725"/>
    </source>
</evidence>
<dbReference type="RefSeq" id="WP_345230732.1">
    <property type="nucleotide sequence ID" value="NZ_BAABIQ010000005.1"/>
</dbReference>
<dbReference type="EC" id="2.7.7.6" evidence="2"/>
<evidence type="ECO:0000256" key="1">
    <source>
        <dbReference type="ARBA" id="ARBA00006711"/>
    </source>
</evidence>
<evidence type="ECO:0000256" key="8">
    <source>
        <dbReference type="ARBA" id="ARBA00048552"/>
    </source>
</evidence>
<dbReference type="InterPro" id="IPR006110">
    <property type="entry name" value="Pol_omega/Rpo6/RPB6"/>
</dbReference>
<evidence type="ECO:0000313" key="10">
    <source>
        <dbReference type="Proteomes" id="UP001501411"/>
    </source>
</evidence>